<reference evidence="1 2" key="1">
    <citation type="journal article" date="2019" name="Nat. Ecol. Evol.">
        <title>Megaphylogeny resolves global patterns of mushroom evolution.</title>
        <authorList>
            <person name="Varga T."/>
            <person name="Krizsan K."/>
            <person name="Foldi C."/>
            <person name="Dima B."/>
            <person name="Sanchez-Garcia M."/>
            <person name="Sanchez-Ramirez S."/>
            <person name="Szollosi G.J."/>
            <person name="Szarkandi J.G."/>
            <person name="Papp V."/>
            <person name="Albert L."/>
            <person name="Andreopoulos W."/>
            <person name="Angelini C."/>
            <person name="Antonin V."/>
            <person name="Barry K.W."/>
            <person name="Bougher N.L."/>
            <person name="Buchanan P."/>
            <person name="Buyck B."/>
            <person name="Bense V."/>
            <person name="Catcheside P."/>
            <person name="Chovatia M."/>
            <person name="Cooper J."/>
            <person name="Damon W."/>
            <person name="Desjardin D."/>
            <person name="Finy P."/>
            <person name="Geml J."/>
            <person name="Haridas S."/>
            <person name="Hughes K."/>
            <person name="Justo A."/>
            <person name="Karasinski D."/>
            <person name="Kautmanova I."/>
            <person name="Kiss B."/>
            <person name="Kocsube S."/>
            <person name="Kotiranta H."/>
            <person name="LaButti K.M."/>
            <person name="Lechner B.E."/>
            <person name="Liimatainen K."/>
            <person name="Lipzen A."/>
            <person name="Lukacs Z."/>
            <person name="Mihaltcheva S."/>
            <person name="Morgado L.N."/>
            <person name="Niskanen T."/>
            <person name="Noordeloos M.E."/>
            <person name="Ohm R.A."/>
            <person name="Ortiz-Santana B."/>
            <person name="Ovrebo C."/>
            <person name="Racz N."/>
            <person name="Riley R."/>
            <person name="Savchenko A."/>
            <person name="Shiryaev A."/>
            <person name="Soop K."/>
            <person name="Spirin V."/>
            <person name="Szebenyi C."/>
            <person name="Tomsovsky M."/>
            <person name="Tulloss R.E."/>
            <person name="Uehling J."/>
            <person name="Grigoriev I.V."/>
            <person name="Vagvolgyi C."/>
            <person name="Papp T."/>
            <person name="Martin F.M."/>
            <person name="Miettinen O."/>
            <person name="Hibbett D.S."/>
            <person name="Nagy L.G."/>
        </authorList>
    </citation>
    <scope>NUCLEOTIDE SEQUENCE [LARGE SCALE GENOMIC DNA]</scope>
    <source>
        <strain evidence="1 2">CBS 121175</strain>
    </source>
</reference>
<evidence type="ECO:0000313" key="1">
    <source>
        <dbReference type="EMBL" id="TFK18556.1"/>
    </source>
</evidence>
<sequence>MTTPHLVDLLYAHKICELLPIKSTIPPERFEAYSSERFIKGGISETHFLDDEAFFALCNLFGEPSRLRARIAPVETLDDSAKAMEFMLLLISHYTKQYASSIEQMTITQMEFYDRFQGDAELPPTLEAALEDPNGLQNLYEILYGGNWTRGQHLFAPNIHYIRNYIRVAHATHERQMMEIAAAEPEWACTWHLHTNNPNTRGQRCNVRVVYRAAYVHARGPIYWTALWGDVVLSQLSEARKITLPRQCRQLPPGWVKGL</sequence>
<dbReference type="EMBL" id="ML210393">
    <property type="protein sequence ID" value="TFK18556.1"/>
    <property type="molecule type" value="Genomic_DNA"/>
</dbReference>
<name>A0A5C3KEP0_COPMA</name>
<accession>A0A5C3KEP0</accession>
<gene>
    <name evidence="1" type="ORF">FA15DRAFT_660611</name>
</gene>
<keyword evidence="2" id="KW-1185">Reference proteome</keyword>
<evidence type="ECO:0000313" key="2">
    <source>
        <dbReference type="Proteomes" id="UP000307440"/>
    </source>
</evidence>
<protein>
    <submittedName>
        <fullName evidence="1">Uncharacterized protein</fullName>
    </submittedName>
</protein>
<dbReference type="AlphaFoldDB" id="A0A5C3KEP0"/>
<proteinExistence type="predicted"/>
<dbReference type="Proteomes" id="UP000307440">
    <property type="component" value="Unassembled WGS sequence"/>
</dbReference>
<organism evidence="1 2">
    <name type="scientific">Coprinopsis marcescibilis</name>
    <name type="common">Agaric fungus</name>
    <name type="synonym">Psathyrella marcescibilis</name>
    <dbReference type="NCBI Taxonomy" id="230819"/>
    <lineage>
        <taxon>Eukaryota</taxon>
        <taxon>Fungi</taxon>
        <taxon>Dikarya</taxon>
        <taxon>Basidiomycota</taxon>
        <taxon>Agaricomycotina</taxon>
        <taxon>Agaricomycetes</taxon>
        <taxon>Agaricomycetidae</taxon>
        <taxon>Agaricales</taxon>
        <taxon>Agaricineae</taxon>
        <taxon>Psathyrellaceae</taxon>
        <taxon>Coprinopsis</taxon>
    </lineage>
</organism>